<evidence type="ECO:0000313" key="2">
    <source>
        <dbReference type="Proteomes" id="UP000680638"/>
    </source>
</evidence>
<evidence type="ECO:0000313" key="1">
    <source>
        <dbReference type="EMBL" id="GIO65243.1"/>
    </source>
</evidence>
<comment type="caution">
    <text evidence="1">The sequence shown here is derived from an EMBL/GenBank/DDBJ whole genome shotgun (WGS) entry which is preliminary data.</text>
</comment>
<dbReference type="Proteomes" id="UP000680638">
    <property type="component" value="Unassembled WGS sequence"/>
</dbReference>
<protein>
    <submittedName>
        <fullName evidence="1">Uncharacterized protein</fullName>
    </submittedName>
</protein>
<sequence length="47" mass="5454">MMNHYEPAPLDEETISKLREYERQISREAGYPVVLIAYADQDQPASQ</sequence>
<accession>A0ABQ4LQ78</accession>
<dbReference type="RefSeq" id="WP_156124571.1">
    <property type="nucleotide sequence ID" value="NZ_BORW01000001.1"/>
</dbReference>
<name>A0ABQ4LQ78_9BACL</name>
<gene>
    <name evidence="1" type="ORF">J21TS3_00640</name>
</gene>
<proteinExistence type="predicted"/>
<reference evidence="1 2" key="1">
    <citation type="submission" date="2021-03" db="EMBL/GenBank/DDBJ databases">
        <title>Antimicrobial resistance genes in bacteria isolated from Japanese honey, and their potential for conferring macrolide and lincosamide resistance in the American foulbrood pathogen Paenibacillus larvae.</title>
        <authorList>
            <person name="Okamoto M."/>
            <person name="Kumagai M."/>
            <person name="Kanamori H."/>
            <person name="Takamatsu D."/>
        </authorList>
    </citation>
    <scope>NUCLEOTIDE SEQUENCE [LARGE SCALE GENOMIC DNA]</scope>
    <source>
        <strain evidence="1 2">J21TS3</strain>
    </source>
</reference>
<organism evidence="1 2">
    <name type="scientific">Paenibacillus cookii</name>
    <dbReference type="NCBI Taxonomy" id="157839"/>
    <lineage>
        <taxon>Bacteria</taxon>
        <taxon>Bacillati</taxon>
        <taxon>Bacillota</taxon>
        <taxon>Bacilli</taxon>
        <taxon>Bacillales</taxon>
        <taxon>Paenibacillaceae</taxon>
        <taxon>Paenibacillus</taxon>
    </lineage>
</organism>
<keyword evidence="2" id="KW-1185">Reference proteome</keyword>
<dbReference type="EMBL" id="BORW01000001">
    <property type="protein sequence ID" value="GIO65243.1"/>
    <property type="molecule type" value="Genomic_DNA"/>
</dbReference>